<dbReference type="Gene3D" id="3.30.40.10">
    <property type="entry name" value="Zinc/RING finger domain, C3HC4 (zinc finger)"/>
    <property type="match status" value="1"/>
</dbReference>
<evidence type="ECO:0000256" key="1">
    <source>
        <dbReference type="ARBA" id="ARBA00022771"/>
    </source>
</evidence>
<keyword evidence="5" id="KW-0812">Transmembrane</keyword>
<dbReference type="GO" id="GO:0008270">
    <property type="term" value="F:zinc ion binding"/>
    <property type="evidence" value="ECO:0007669"/>
    <property type="project" value="UniProtKB-KW"/>
</dbReference>
<dbReference type="InterPro" id="IPR042494">
    <property type="entry name" value="RNF103"/>
</dbReference>
<dbReference type="InterPro" id="IPR013083">
    <property type="entry name" value="Znf_RING/FYVE/PHD"/>
</dbReference>
<evidence type="ECO:0000256" key="4">
    <source>
        <dbReference type="SAM" id="MobiDB-lite"/>
    </source>
</evidence>
<dbReference type="Proteomes" id="UP000887566">
    <property type="component" value="Unplaced"/>
</dbReference>
<keyword evidence="6" id="KW-0732">Signal</keyword>
<keyword evidence="2" id="KW-0862">Zinc</keyword>
<evidence type="ECO:0000256" key="5">
    <source>
        <dbReference type="SAM" id="Phobius"/>
    </source>
</evidence>
<feature type="transmembrane region" description="Helical" evidence="5">
    <location>
        <begin position="388"/>
        <end position="411"/>
    </location>
</feature>
<accession>A0A914XDR7</accession>
<keyword evidence="8" id="KW-1185">Reference proteome</keyword>
<evidence type="ECO:0000313" key="9">
    <source>
        <dbReference type="WBParaSite" id="PSAMB.scaffold8020size6752.g30848.t1"/>
    </source>
</evidence>
<dbReference type="GO" id="GO:0016567">
    <property type="term" value="P:protein ubiquitination"/>
    <property type="evidence" value="ECO:0007669"/>
    <property type="project" value="InterPro"/>
</dbReference>
<organism evidence="8 9">
    <name type="scientific">Plectus sambesii</name>
    <dbReference type="NCBI Taxonomy" id="2011161"/>
    <lineage>
        <taxon>Eukaryota</taxon>
        <taxon>Metazoa</taxon>
        <taxon>Ecdysozoa</taxon>
        <taxon>Nematoda</taxon>
        <taxon>Chromadorea</taxon>
        <taxon>Plectida</taxon>
        <taxon>Plectina</taxon>
        <taxon>Plectoidea</taxon>
        <taxon>Plectidae</taxon>
        <taxon>Plectus</taxon>
    </lineage>
</organism>
<dbReference type="SUPFAM" id="SSF57850">
    <property type="entry name" value="RING/U-box"/>
    <property type="match status" value="1"/>
</dbReference>
<feature type="region of interest" description="Disordered" evidence="4">
    <location>
        <begin position="350"/>
        <end position="379"/>
    </location>
</feature>
<evidence type="ECO:0000256" key="6">
    <source>
        <dbReference type="SAM" id="SignalP"/>
    </source>
</evidence>
<proteinExistence type="predicted"/>
<feature type="domain" description="RING-type" evidence="7">
    <location>
        <begin position="559"/>
        <end position="620"/>
    </location>
</feature>
<keyword evidence="5" id="KW-1133">Transmembrane helix</keyword>
<dbReference type="Gene3D" id="3.40.30.10">
    <property type="entry name" value="Glutaredoxin"/>
    <property type="match status" value="1"/>
</dbReference>
<reference evidence="9" key="1">
    <citation type="submission" date="2022-11" db="UniProtKB">
        <authorList>
            <consortium name="WormBaseParasite"/>
        </authorList>
    </citation>
    <scope>IDENTIFICATION</scope>
</reference>
<evidence type="ECO:0000256" key="3">
    <source>
        <dbReference type="PROSITE-ProRule" id="PRU00175"/>
    </source>
</evidence>
<feature type="signal peptide" evidence="6">
    <location>
        <begin position="1"/>
        <end position="26"/>
    </location>
</feature>
<keyword evidence="1 3" id="KW-0479">Metal-binding</keyword>
<dbReference type="InterPro" id="IPR001841">
    <property type="entry name" value="Znf_RING"/>
</dbReference>
<evidence type="ECO:0000259" key="7">
    <source>
        <dbReference type="PROSITE" id="PS50089"/>
    </source>
</evidence>
<dbReference type="AlphaFoldDB" id="A0A914XDR7"/>
<protein>
    <submittedName>
        <fullName evidence="9">RING-type domain-containing protein</fullName>
    </submittedName>
</protein>
<sequence>MAIEFVSFSFFSLLLFCSQTLIASLAVDPSDYVFVNLEKANIKVKDLRALLDKRGLPYHDFREKSEYVNALIESGPLTVGELKVARNLTSESISSDDIEELVTDLLSTTFSETAFSNSEIWLVRIEPKSKSMASVLEESAWDRLITRLRPFEVQFGRFNCKNAAEYCQTKGWNSPTLILIVPRLHKSMHHGAKAAVYILQTNKNSHDQWVYEVDSVVRQVYSVLHEKLVRYLPSREDFDNLQTGKFQCSVHIVLLTDLRHCPFLLSALAAKFNYGSHCFAFGPKTIASGAVALADNHVGAFYAVKSHYYYTDRWRIMPQNQSTAHSKDGMSNAMVIFDSLSGLLQQLSPIETKKPKPPKKKPQMKANKPPPARTYSKERPENEVDSVFMVKFVGGLLLTLGLPVVLFYLYYNGTAERRRTDELVRYQLYIRCRVRVDRANFLNDNWEEIEEEVQVELSFNPDSITLYSYDVSSNQEISLRSVMDFLAILSLRFINPMNWHKKIFTHYSLHHAVSNNLRRLLAHYNIRIEEIGFPPYNWIMRLPTVGIVKLSENIRLSLCPICQYSIDNPEDRLCRLPCKCRDVIYHYDCIAPWLIKREDPNSHSFISGKLHTERPCPTCRCDITNWGLQQHL</sequence>
<dbReference type="PANTHER" id="PTHR15302">
    <property type="entry name" value="E3 UBIQUITIN-PROTEIN LIGASE RNF103"/>
    <property type="match status" value="1"/>
</dbReference>
<name>A0A914XDR7_9BILA</name>
<dbReference type="GO" id="GO:0005783">
    <property type="term" value="C:endoplasmic reticulum"/>
    <property type="evidence" value="ECO:0007669"/>
    <property type="project" value="TreeGrafter"/>
</dbReference>
<dbReference type="PROSITE" id="PS50089">
    <property type="entry name" value="ZF_RING_2"/>
    <property type="match status" value="1"/>
</dbReference>
<dbReference type="PANTHER" id="PTHR15302:SF0">
    <property type="entry name" value="E3 UBIQUITIN-PROTEIN LIGASE RNF103"/>
    <property type="match status" value="1"/>
</dbReference>
<keyword evidence="1 3" id="KW-0863">Zinc-finger</keyword>
<evidence type="ECO:0000256" key="2">
    <source>
        <dbReference type="ARBA" id="ARBA00022833"/>
    </source>
</evidence>
<feature type="chain" id="PRO_5036951482" evidence="6">
    <location>
        <begin position="27"/>
        <end position="632"/>
    </location>
</feature>
<evidence type="ECO:0000313" key="8">
    <source>
        <dbReference type="Proteomes" id="UP000887566"/>
    </source>
</evidence>
<dbReference type="GO" id="GO:0036503">
    <property type="term" value="P:ERAD pathway"/>
    <property type="evidence" value="ECO:0007669"/>
    <property type="project" value="TreeGrafter"/>
</dbReference>
<dbReference type="WBParaSite" id="PSAMB.scaffold8020size6752.g30848.t1">
    <property type="protein sequence ID" value="PSAMB.scaffold8020size6752.g30848.t1"/>
    <property type="gene ID" value="PSAMB.scaffold8020size6752.g30848"/>
</dbReference>
<dbReference type="GO" id="GO:0004842">
    <property type="term" value="F:ubiquitin-protein transferase activity"/>
    <property type="evidence" value="ECO:0007669"/>
    <property type="project" value="InterPro"/>
</dbReference>
<keyword evidence="5" id="KW-0472">Membrane</keyword>